<dbReference type="Proteomes" id="UP000297245">
    <property type="component" value="Unassembled WGS sequence"/>
</dbReference>
<organism evidence="2 3">
    <name type="scientific">Dendrothele bispora (strain CBS 962.96)</name>
    <dbReference type="NCBI Taxonomy" id="1314807"/>
    <lineage>
        <taxon>Eukaryota</taxon>
        <taxon>Fungi</taxon>
        <taxon>Dikarya</taxon>
        <taxon>Basidiomycota</taxon>
        <taxon>Agaricomycotina</taxon>
        <taxon>Agaricomycetes</taxon>
        <taxon>Agaricomycetidae</taxon>
        <taxon>Agaricales</taxon>
        <taxon>Agaricales incertae sedis</taxon>
        <taxon>Dendrothele</taxon>
    </lineage>
</organism>
<dbReference type="AlphaFoldDB" id="A0A4V4HE82"/>
<evidence type="ECO:0000256" key="1">
    <source>
        <dbReference type="SAM" id="MobiDB-lite"/>
    </source>
</evidence>
<protein>
    <submittedName>
        <fullName evidence="2">Uncharacterized protein</fullName>
    </submittedName>
</protein>
<feature type="region of interest" description="Disordered" evidence="1">
    <location>
        <begin position="1"/>
        <end position="24"/>
    </location>
</feature>
<proteinExistence type="predicted"/>
<evidence type="ECO:0000313" key="3">
    <source>
        <dbReference type="Proteomes" id="UP000297245"/>
    </source>
</evidence>
<feature type="compositionally biased region" description="Low complexity" evidence="1">
    <location>
        <begin position="1"/>
        <end position="17"/>
    </location>
</feature>
<evidence type="ECO:0000313" key="2">
    <source>
        <dbReference type="EMBL" id="THU90165.1"/>
    </source>
</evidence>
<reference evidence="2 3" key="1">
    <citation type="journal article" date="2019" name="Nat. Ecol. Evol.">
        <title>Megaphylogeny resolves global patterns of mushroom evolution.</title>
        <authorList>
            <person name="Varga T."/>
            <person name="Krizsan K."/>
            <person name="Foldi C."/>
            <person name="Dima B."/>
            <person name="Sanchez-Garcia M."/>
            <person name="Sanchez-Ramirez S."/>
            <person name="Szollosi G.J."/>
            <person name="Szarkandi J.G."/>
            <person name="Papp V."/>
            <person name="Albert L."/>
            <person name="Andreopoulos W."/>
            <person name="Angelini C."/>
            <person name="Antonin V."/>
            <person name="Barry K.W."/>
            <person name="Bougher N.L."/>
            <person name="Buchanan P."/>
            <person name="Buyck B."/>
            <person name="Bense V."/>
            <person name="Catcheside P."/>
            <person name="Chovatia M."/>
            <person name="Cooper J."/>
            <person name="Damon W."/>
            <person name="Desjardin D."/>
            <person name="Finy P."/>
            <person name="Geml J."/>
            <person name="Haridas S."/>
            <person name="Hughes K."/>
            <person name="Justo A."/>
            <person name="Karasinski D."/>
            <person name="Kautmanova I."/>
            <person name="Kiss B."/>
            <person name="Kocsube S."/>
            <person name="Kotiranta H."/>
            <person name="LaButti K.M."/>
            <person name="Lechner B.E."/>
            <person name="Liimatainen K."/>
            <person name="Lipzen A."/>
            <person name="Lukacs Z."/>
            <person name="Mihaltcheva S."/>
            <person name="Morgado L.N."/>
            <person name="Niskanen T."/>
            <person name="Noordeloos M.E."/>
            <person name="Ohm R.A."/>
            <person name="Ortiz-Santana B."/>
            <person name="Ovrebo C."/>
            <person name="Racz N."/>
            <person name="Riley R."/>
            <person name="Savchenko A."/>
            <person name="Shiryaev A."/>
            <person name="Soop K."/>
            <person name="Spirin V."/>
            <person name="Szebenyi C."/>
            <person name="Tomsovsky M."/>
            <person name="Tulloss R.E."/>
            <person name="Uehling J."/>
            <person name="Grigoriev I.V."/>
            <person name="Vagvolgyi C."/>
            <person name="Papp T."/>
            <person name="Martin F.M."/>
            <person name="Miettinen O."/>
            <person name="Hibbett D.S."/>
            <person name="Nagy L.G."/>
        </authorList>
    </citation>
    <scope>NUCLEOTIDE SEQUENCE [LARGE SCALE GENOMIC DNA]</scope>
    <source>
        <strain evidence="2 3">CBS 962.96</strain>
    </source>
</reference>
<name>A0A4V4HE82_DENBC</name>
<keyword evidence="3" id="KW-1185">Reference proteome</keyword>
<sequence length="202" mass="22418">MSIHSISSSSSQNSHSRPSIDDETSPTRLVVKFYDKCQELRNQKKFNALNPRDKAAEYTTHVENERKVLLEIVNDAFEAGILGEDEKDAFCRKLEEVCQNLPDATDRANSSSKATLGSTTVTHLKAGIDLNKIRTSLDKDVILPLMTKFSSYGIQAHETQAQRVESIQAPQPLDHAGRSISYQEAVKAPGSTLEVVEQMENV</sequence>
<accession>A0A4V4HE82</accession>
<dbReference type="EMBL" id="ML179344">
    <property type="protein sequence ID" value="THU90165.1"/>
    <property type="molecule type" value="Genomic_DNA"/>
</dbReference>
<gene>
    <name evidence="2" type="ORF">K435DRAFT_275004</name>
</gene>